<comment type="pathway">
    <text evidence="2">Cofactor biosynthesis; thiamine diphosphate biosynthesis.</text>
</comment>
<dbReference type="Gene3D" id="1.20.910.10">
    <property type="entry name" value="Heme oxygenase-like"/>
    <property type="match status" value="1"/>
</dbReference>
<comment type="subunit">
    <text evidence="4">Homotetramer.</text>
</comment>
<dbReference type="CDD" id="cd16099">
    <property type="entry name" value="TenA_PqqC-like"/>
    <property type="match status" value="1"/>
</dbReference>
<name>A0A1L6RBF8_9LACO</name>
<dbReference type="GO" id="GO:0050334">
    <property type="term" value="F:thiaminase activity"/>
    <property type="evidence" value="ECO:0007669"/>
    <property type="project" value="UniProtKB-EC"/>
</dbReference>
<dbReference type="UniPathway" id="UPA00060"/>
<reference evidence="10 11" key="1">
    <citation type="submission" date="2016-02" db="EMBL/GenBank/DDBJ databases">
        <title>Complete Genome Sequence of Weissella jogaejeotgali FOL01.</title>
        <authorList>
            <person name="Lee J.-H."/>
            <person name="Ku H.-J."/>
        </authorList>
    </citation>
    <scope>NUCLEOTIDE SEQUENCE [LARGE SCALE GENOMIC DNA]</scope>
    <source>
        <strain evidence="10 11">FOL01</strain>
    </source>
</reference>
<dbReference type="STRING" id="1631871.FOL01_0951"/>
<dbReference type="InterPro" id="IPR050967">
    <property type="entry name" value="Thiamine_Salvage_TenA"/>
</dbReference>
<dbReference type="GO" id="GO:0009228">
    <property type="term" value="P:thiamine biosynthetic process"/>
    <property type="evidence" value="ECO:0007669"/>
    <property type="project" value="UniProtKB-KW"/>
</dbReference>
<dbReference type="PANTHER" id="PTHR43198:SF2">
    <property type="entry name" value="SI:CH1073-67J19.1-RELATED"/>
    <property type="match status" value="1"/>
</dbReference>
<sequence length="206" mass="23775">MSFHEFLLQQSAPILDDIYQSSFVQGIGYNNLSQAQRDYYVAQDSYYTDYFSKLFDLTTAKLTPLQQASKPSATDEQDAHDALLASPAMSNITPDQHNLAYLKHMETAITAGDATNAMLALLPCTESYHLIGKHFLKATPNNTYEPWLSYYTSPEYQAFTQWSWQVIDQQVPDWQQLSHEIQQTYLATYLTSYRYELTFWEHAAKH</sequence>
<dbReference type="GO" id="GO:0009229">
    <property type="term" value="P:thiamine diphosphate biosynthetic process"/>
    <property type="evidence" value="ECO:0007669"/>
    <property type="project" value="UniProtKB-UniPathway"/>
</dbReference>
<dbReference type="EMBL" id="CP014332">
    <property type="protein sequence ID" value="APS41810.1"/>
    <property type="molecule type" value="Genomic_DNA"/>
</dbReference>
<dbReference type="RefSeq" id="WP_075269637.1">
    <property type="nucleotide sequence ID" value="NZ_CP014332.1"/>
</dbReference>
<comment type="catalytic activity">
    <reaction evidence="1">
        <text>4-amino-5-aminomethyl-2-methylpyrimidine + H2O = 4-amino-5-hydroxymethyl-2-methylpyrimidine + NH4(+)</text>
        <dbReference type="Rhea" id="RHEA:31799"/>
        <dbReference type="ChEBI" id="CHEBI:15377"/>
        <dbReference type="ChEBI" id="CHEBI:16892"/>
        <dbReference type="ChEBI" id="CHEBI:28938"/>
        <dbReference type="ChEBI" id="CHEBI:63416"/>
        <dbReference type="EC" id="3.5.99.2"/>
    </reaction>
</comment>
<evidence type="ECO:0000256" key="6">
    <source>
        <dbReference type="ARBA" id="ARBA00013647"/>
    </source>
</evidence>
<dbReference type="SUPFAM" id="SSF48613">
    <property type="entry name" value="Heme oxygenase-like"/>
    <property type="match status" value="1"/>
</dbReference>
<evidence type="ECO:0000256" key="3">
    <source>
        <dbReference type="ARBA" id="ARBA00010264"/>
    </source>
</evidence>
<evidence type="ECO:0000256" key="5">
    <source>
        <dbReference type="ARBA" id="ARBA00012684"/>
    </source>
</evidence>
<dbReference type="InterPro" id="IPR016084">
    <property type="entry name" value="Haem_Oase-like_multi-hlx"/>
</dbReference>
<dbReference type="GO" id="GO:0005829">
    <property type="term" value="C:cytosol"/>
    <property type="evidence" value="ECO:0007669"/>
    <property type="project" value="TreeGrafter"/>
</dbReference>
<evidence type="ECO:0000256" key="8">
    <source>
        <dbReference type="ARBA" id="ARBA00048337"/>
    </source>
</evidence>
<dbReference type="OrthoDB" id="34166at2"/>
<dbReference type="AlphaFoldDB" id="A0A1L6RBF8"/>
<evidence type="ECO:0000256" key="1">
    <source>
        <dbReference type="ARBA" id="ARBA00001881"/>
    </source>
</evidence>
<dbReference type="Pfam" id="PF03070">
    <property type="entry name" value="TENA_THI-4"/>
    <property type="match status" value="1"/>
</dbReference>
<keyword evidence="7" id="KW-0784">Thiamine biosynthesis</keyword>
<feature type="domain" description="Thiaminase-2/PQQC" evidence="9">
    <location>
        <begin position="89"/>
        <end position="203"/>
    </location>
</feature>
<dbReference type="EC" id="3.5.99.2" evidence="5"/>
<dbReference type="KEGG" id="wjo:FOL01_0951"/>
<evidence type="ECO:0000259" key="9">
    <source>
        <dbReference type="Pfam" id="PF03070"/>
    </source>
</evidence>
<accession>A0A1L6RBF8</accession>
<evidence type="ECO:0000256" key="7">
    <source>
        <dbReference type="ARBA" id="ARBA00022977"/>
    </source>
</evidence>
<proteinExistence type="inferred from homology"/>
<evidence type="ECO:0000256" key="2">
    <source>
        <dbReference type="ARBA" id="ARBA00004948"/>
    </source>
</evidence>
<dbReference type="Proteomes" id="UP000185473">
    <property type="component" value="Chromosome"/>
</dbReference>
<comment type="catalytic activity">
    <reaction evidence="8">
        <text>thiamine + H2O = 5-(2-hydroxyethyl)-4-methylthiazole + 4-amino-5-hydroxymethyl-2-methylpyrimidine + H(+)</text>
        <dbReference type="Rhea" id="RHEA:17509"/>
        <dbReference type="ChEBI" id="CHEBI:15377"/>
        <dbReference type="ChEBI" id="CHEBI:15378"/>
        <dbReference type="ChEBI" id="CHEBI:16892"/>
        <dbReference type="ChEBI" id="CHEBI:17957"/>
        <dbReference type="ChEBI" id="CHEBI:18385"/>
        <dbReference type="EC" id="3.5.99.2"/>
    </reaction>
</comment>
<keyword evidence="11" id="KW-1185">Reference proteome</keyword>
<dbReference type="PANTHER" id="PTHR43198">
    <property type="entry name" value="BIFUNCTIONAL TH2 PROTEIN"/>
    <property type="match status" value="1"/>
</dbReference>
<evidence type="ECO:0000313" key="11">
    <source>
        <dbReference type="Proteomes" id="UP000185473"/>
    </source>
</evidence>
<comment type="similarity">
    <text evidence="3">Belongs to the TenA family.</text>
</comment>
<evidence type="ECO:0000256" key="4">
    <source>
        <dbReference type="ARBA" id="ARBA00011881"/>
    </source>
</evidence>
<gene>
    <name evidence="10" type="ORF">FOL01_0951</name>
</gene>
<organism evidence="10 11">
    <name type="scientific">Weissella jogaejeotgali</name>
    <dbReference type="NCBI Taxonomy" id="1631871"/>
    <lineage>
        <taxon>Bacteria</taxon>
        <taxon>Bacillati</taxon>
        <taxon>Bacillota</taxon>
        <taxon>Bacilli</taxon>
        <taxon>Lactobacillales</taxon>
        <taxon>Lactobacillaceae</taxon>
        <taxon>Weissella</taxon>
    </lineage>
</organism>
<evidence type="ECO:0000313" key="10">
    <source>
        <dbReference type="EMBL" id="APS41810.1"/>
    </source>
</evidence>
<protein>
    <recommendedName>
        <fullName evidence="6">Aminopyrimidine aminohydrolase</fullName>
        <ecNumber evidence="5">3.5.99.2</ecNumber>
    </recommendedName>
</protein>
<dbReference type="InterPro" id="IPR004305">
    <property type="entry name" value="Thiaminase-2/PQQC"/>
</dbReference>